<reference evidence="3" key="1">
    <citation type="journal article" date="2021" name="PeerJ">
        <title>Extensive microbial diversity within the chicken gut microbiome revealed by metagenomics and culture.</title>
        <authorList>
            <person name="Gilroy R."/>
            <person name="Ravi A."/>
            <person name="Getino M."/>
            <person name="Pursley I."/>
            <person name="Horton D.L."/>
            <person name="Alikhan N.F."/>
            <person name="Baker D."/>
            <person name="Gharbi K."/>
            <person name="Hall N."/>
            <person name="Watson M."/>
            <person name="Adriaenssens E.M."/>
            <person name="Foster-Nyarko E."/>
            <person name="Jarju S."/>
            <person name="Secka A."/>
            <person name="Antonio M."/>
            <person name="Oren A."/>
            <person name="Chaudhuri R.R."/>
            <person name="La Ragione R."/>
            <person name="Hildebrand F."/>
            <person name="Pallen M.J."/>
        </authorList>
    </citation>
    <scope>NUCLEOTIDE SEQUENCE</scope>
    <source>
        <strain evidence="3">CHK192-19661</strain>
    </source>
</reference>
<evidence type="ECO:0000313" key="3">
    <source>
        <dbReference type="EMBL" id="HIZ09372.1"/>
    </source>
</evidence>
<dbReference type="Gene3D" id="3.30.830.10">
    <property type="entry name" value="Metalloenzyme, LuxS/M16 peptidase-like"/>
    <property type="match status" value="1"/>
</dbReference>
<dbReference type="InterPro" id="IPR050361">
    <property type="entry name" value="MPP/UQCRC_Complex"/>
</dbReference>
<dbReference type="SUPFAM" id="SSF63411">
    <property type="entry name" value="LuxS/MPP-like metallohydrolase"/>
    <property type="match status" value="2"/>
</dbReference>
<name>A0A9D2IHL3_9FIRM</name>
<comment type="similarity">
    <text evidence="1">Belongs to the peptidase M16 family.</text>
</comment>
<protein>
    <submittedName>
        <fullName evidence="3">Insulinase family protein</fullName>
    </submittedName>
</protein>
<dbReference type="InterPro" id="IPR011765">
    <property type="entry name" value="Pept_M16_N"/>
</dbReference>
<dbReference type="AlphaFoldDB" id="A0A9D2IHL3"/>
<gene>
    <name evidence="3" type="ORF">H9726_02670</name>
</gene>
<reference evidence="3" key="2">
    <citation type="submission" date="2021-04" db="EMBL/GenBank/DDBJ databases">
        <authorList>
            <person name="Gilroy R."/>
        </authorList>
    </citation>
    <scope>NUCLEOTIDE SEQUENCE</scope>
    <source>
        <strain evidence="3">CHK192-19661</strain>
    </source>
</reference>
<evidence type="ECO:0000256" key="1">
    <source>
        <dbReference type="ARBA" id="ARBA00007261"/>
    </source>
</evidence>
<dbReference type="InterPro" id="IPR011249">
    <property type="entry name" value="Metalloenz_LuxS/M16"/>
</dbReference>
<comment type="caution">
    <text evidence="3">The sequence shown here is derived from an EMBL/GenBank/DDBJ whole genome shotgun (WGS) entry which is preliminary data.</text>
</comment>
<sequence length="399" mass="45911">MDFDFSGERSGKLENGASLITFSAPQLHSVAFSVVLPFLPDGTPGVYHLIEHMFFERAGARRAEEINAEMTSRGSEINGYTSINYMCFNFCCRKEVFVPQLHLLRDMLTQREYGQEELEKVLPVIRNEIFEYDFYDGRAGDILRELWFDSRFINPVLGSASVLEGLTLEEIAVEREKLYSKDMCLFLAGAFSEEDVRAVVDAFGSIPLKTNRLPPPREEEQVTREFNRVGHGREMQALVTYHVERASFGLKMAAHWLRSGLFDGLDATFFRYFGDNGFTFYSVDGNYNVRGDELIFSYLVHIEKKDRKAFERLIDGFEDAAAHTDYISLVRPYLYDNLAMLFDNPERLCAHYVDTWQDFGRIVPLKEEAAHCSRFTNADLAAHWRTVAGSLRRVFYIAR</sequence>
<dbReference type="EMBL" id="DXCF01000014">
    <property type="protein sequence ID" value="HIZ09372.1"/>
    <property type="molecule type" value="Genomic_DNA"/>
</dbReference>
<evidence type="ECO:0000313" key="4">
    <source>
        <dbReference type="Proteomes" id="UP000824025"/>
    </source>
</evidence>
<dbReference type="PANTHER" id="PTHR11851">
    <property type="entry name" value="METALLOPROTEASE"/>
    <property type="match status" value="1"/>
</dbReference>
<dbReference type="Pfam" id="PF00675">
    <property type="entry name" value="Peptidase_M16"/>
    <property type="match status" value="1"/>
</dbReference>
<dbReference type="PANTHER" id="PTHR11851:SF49">
    <property type="entry name" value="MITOCHONDRIAL-PROCESSING PEPTIDASE SUBUNIT ALPHA"/>
    <property type="match status" value="1"/>
</dbReference>
<accession>A0A9D2IHL3</accession>
<proteinExistence type="inferred from homology"/>
<organism evidence="3 4">
    <name type="scientific">Candidatus Borkfalkia avicola</name>
    <dbReference type="NCBI Taxonomy" id="2838503"/>
    <lineage>
        <taxon>Bacteria</taxon>
        <taxon>Bacillati</taxon>
        <taxon>Bacillota</taxon>
        <taxon>Clostridia</taxon>
        <taxon>Christensenellales</taxon>
        <taxon>Christensenellaceae</taxon>
        <taxon>Candidatus Borkfalkia</taxon>
    </lineage>
</organism>
<feature type="domain" description="Peptidase M16 N-terminal" evidence="2">
    <location>
        <begin position="42"/>
        <end position="133"/>
    </location>
</feature>
<dbReference type="Proteomes" id="UP000824025">
    <property type="component" value="Unassembled WGS sequence"/>
</dbReference>
<evidence type="ECO:0000259" key="2">
    <source>
        <dbReference type="Pfam" id="PF00675"/>
    </source>
</evidence>
<dbReference type="GO" id="GO:0046872">
    <property type="term" value="F:metal ion binding"/>
    <property type="evidence" value="ECO:0007669"/>
    <property type="project" value="InterPro"/>
</dbReference>